<feature type="transmembrane region" description="Helical" evidence="2">
    <location>
        <begin position="155"/>
        <end position="175"/>
    </location>
</feature>
<feature type="region of interest" description="Disordered" evidence="1">
    <location>
        <begin position="109"/>
        <end position="130"/>
    </location>
</feature>
<gene>
    <name evidence="3" type="ORF">MIND_00444700</name>
</gene>
<feature type="region of interest" description="Disordered" evidence="1">
    <location>
        <begin position="301"/>
        <end position="360"/>
    </location>
</feature>
<dbReference type="Proteomes" id="UP000636479">
    <property type="component" value="Unassembled WGS sequence"/>
</dbReference>
<feature type="transmembrane region" description="Helical" evidence="2">
    <location>
        <begin position="195"/>
        <end position="217"/>
    </location>
</feature>
<sequence>MSIPALVGGFELRQYDLPGAITFAGAYGLVVPVLVYRAVVANSRTAMIFEIIPFAIERCVVFCLRTVAAAKPGWQSAGLSEYFQVTLALEFIALAQILSGMIRTVLVNSTNPPPEDEPEPTKLTGSPLVQDQSSEWIVPPTNDSDVQRRRNYRSVAGLQFLLFYLPALILAIVSTRSLYANDQVSKNNLMQRMRYASTALGAVLLIWEVHSLAMAWRRIQNIDRRAVKYLLLLTALLFLPAIYRLCVMWHTTADIAAPTHAALNTRADKVMFYLFHVLPEWLVVTLLSLVNAKQVCNLGLRGDHRSKDETPEQREKRWAKVRAKKAKREQKKQEKAARRNGGGQIELSPTASFKSKPYSV</sequence>
<keyword evidence="4" id="KW-1185">Reference proteome</keyword>
<dbReference type="RefSeq" id="XP_037221553.1">
    <property type="nucleotide sequence ID" value="XM_037361261.1"/>
</dbReference>
<accession>A0A8H6WBN9</accession>
<evidence type="ECO:0000313" key="3">
    <source>
        <dbReference type="EMBL" id="KAF7306534.1"/>
    </source>
</evidence>
<feature type="transmembrane region" description="Helical" evidence="2">
    <location>
        <begin position="229"/>
        <end position="250"/>
    </location>
</feature>
<dbReference type="GeneID" id="59343777"/>
<evidence type="ECO:0000313" key="4">
    <source>
        <dbReference type="Proteomes" id="UP000636479"/>
    </source>
</evidence>
<keyword evidence="2" id="KW-0472">Membrane</keyword>
<keyword evidence="2" id="KW-0812">Transmembrane</keyword>
<dbReference type="OrthoDB" id="2562239at2759"/>
<organism evidence="3 4">
    <name type="scientific">Mycena indigotica</name>
    <dbReference type="NCBI Taxonomy" id="2126181"/>
    <lineage>
        <taxon>Eukaryota</taxon>
        <taxon>Fungi</taxon>
        <taxon>Dikarya</taxon>
        <taxon>Basidiomycota</taxon>
        <taxon>Agaricomycotina</taxon>
        <taxon>Agaricomycetes</taxon>
        <taxon>Agaricomycetidae</taxon>
        <taxon>Agaricales</taxon>
        <taxon>Marasmiineae</taxon>
        <taxon>Mycenaceae</taxon>
        <taxon>Mycena</taxon>
    </lineage>
</organism>
<keyword evidence="2" id="KW-1133">Transmembrane helix</keyword>
<protein>
    <submittedName>
        <fullName evidence="3">Uncharacterized protein</fullName>
    </submittedName>
</protein>
<feature type="transmembrane region" description="Helical" evidence="2">
    <location>
        <begin position="20"/>
        <end position="39"/>
    </location>
</feature>
<reference evidence="3" key="1">
    <citation type="submission" date="2020-05" db="EMBL/GenBank/DDBJ databases">
        <title>Mycena genomes resolve the evolution of fungal bioluminescence.</title>
        <authorList>
            <person name="Tsai I.J."/>
        </authorList>
    </citation>
    <scope>NUCLEOTIDE SEQUENCE</scope>
    <source>
        <strain evidence="3">171206Taipei</strain>
    </source>
</reference>
<proteinExistence type="predicted"/>
<feature type="compositionally biased region" description="Basic and acidic residues" evidence="1">
    <location>
        <begin position="301"/>
        <end position="318"/>
    </location>
</feature>
<evidence type="ECO:0000256" key="2">
    <source>
        <dbReference type="SAM" id="Phobius"/>
    </source>
</evidence>
<feature type="compositionally biased region" description="Basic residues" evidence="1">
    <location>
        <begin position="319"/>
        <end position="330"/>
    </location>
</feature>
<comment type="caution">
    <text evidence="3">The sequence shown here is derived from an EMBL/GenBank/DDBJ whole genome shotgun (WGS) entry which is preliminary data.</text>
</comment>
<dbReference type="EMBL" id="JACAZF010000004">
    <property type="protein sequence ID" value="KAF7306534.1"/>
    <property type="molecule type" value="Genomic_DNA"/>
</dbReference>
<feature type="transmembrane region" description="Helical" evidence="2">
    <location>
        <begin position="270"/>
        <end position="292"/>
    </location>
</feature>
<name>A0A8H6WBN9_9AGAR</name>
<dbReference type="AlphaFoldDB" id="A0A8H6WBN9"/>
<evidence type="ECO:0000256" key="1">
    <source>
        <dbReference type="SAM" id="MobiDB-lite"/>
    </source>
</evidence>